<evidence type="ECO:0000313" key="3">
    <source>
        <dbReference type="Proteomes" id="UP000501669"/>
    </source>
</evidence>
<dbReference type="EMBL" id="CP027561">
    <property type="protein sequence ID" value="QJP97034.1"/>
    <property type="molecule type" value="Genomic_DNA"/>
</dbReference>
<feature type="transmembrane region" description="Helical" evidence="1">
    <location>
        <begin position="191"/>
        <end position="214"/>
    </location>
</feature>
<evidence type="ECO:0000256" key="1">
    <source>
        <dbReference type="SAM" id="Phobius"/>
    </source>
</evidence>
<sequence length="261" mass="28892">MIDFLISNWISIASIFIGFGGSYLFYRLQQNNSVSASSERTKHATVELLDVVESYIINKQDLSRSLIDNLIQASERFHTVLLRPSCTPVTLLQDVALRLQRSRHLNIPQKTEYSTKIDELITKVKSELEPLTWEKMKADTAQIISGVLEVVPEEHKEQVEKSLHVLGMIGEIAKNEGLLVSMADKVGPSSWMSVTAMGVAASLAVSVVASRVFFGSGDLLSSEEGRLILILATGTIAVLSAAVGVQAFRSYFRYREVIKDF</sequence>
<proteinExistence type="predicted"/>
<keyword evidence="1" id="KW-0812">Transmembrane</keyword>
<name>A0A7Z3H205_PSEFL</name>
<keyword evidence="1" id="KW-0472">Membrane</keyword>
<keyword evidence="1" id="KW-1133">Transmembrane helix</keyword>
<dbReference type="RefSeq" id="WP_169431524.1">
    <property type="nucleotide sequence ID" value="NZ_CP027561.1"/>
</dbReference>
<organism evidence="2 3">
    <name type="scientific">Pseudomonas fluorescens</name>
    <dbReference type="NCBI Taxonomy" id="294"/>
    <lineage>
        <taxon>Bacteria</taxon>
        <taxon>Pseudomonadati</taxon>
        <taxon>Pseudomonadota</taxon>
        <taxon>Gammaproteobacteria</taxon>
        <taxon>Pseudomonadales</taxon>
        <taxon>Pseudomonadaceae</taxon>
        <taxon>Pseudomonas</taxon>
    </lineage>
</organism>
<accession>A0A7Z3H205</accession>
<dbReference type="Proteomes" id="UP000501669">
    <property type="component" value="Chromosome"/>
</dbReference>
<feature type="transmembrane region" description="Helical" evidence="1">
    <location>
        <begin position="6"/>
        <end position="26"/>
    </location>
</feature>
<gene>
    <name evidence="2" type="ORF">C6Y56_21575</name>
</gene>
<dbReference type="AlphaFoldDB" id="A0A7Z3H205"/>
<reference evidence="2 3" key="1">
    <citation type="submission" date="2018-03" db="EMBL/GenBank/DDBJ databases">
        <title>Complete genome sequence of Pseudomonas fluorescens sp. G7.</title>
        <authorList>
            <person name="Gao C.-H."/>
            <person name="Li Z."/>
            <person name="Cai P."/>
        </authorList>
    </citation>
    <scope>NUCLEOTIDE SEQUENCE [LARGE SCALE GENOMIC DNA]</scope>
    <source>
        <strain evidence="2 3">G7</strain>
    </source>
</reference>
<evidence type="ECO:0000313" key="2">
    <source>
        <dbReference type="EMBL" id="QJP97034.1"/>
    </source>
</evidence>
<protein>
    <recommendedName>
        <fullName evidence="4">Transmembrane protein</fullName>
    </recommendedName>
</protein>
<feature type="transmembrane region" description="Helical" evidence="1">
    <location>
        <begin position="226"/>
        <end position="245"/>
    </location>
</feature>
<evidence type="ECO:0008006" key="4">
    <source>
        <dbReference type="Google" id="ProtNLM"/>
    </source>
</evidence>